<dbReference type="CDD" id="cd03809">
    <property type="entry name" value="GT4_MtfB-like"/>
    <property type="match status" value="1"/>
</dbReference>
<dbReference type="PANTHER" id="PTHR46401:SF2">
    <property type="entry name" value="GLYCOSYLTRANSFERASE WBBK-RELATED"/>
    <property type="match status" value="1"/>
</dbReference>
<evidence type="ECO:0000259" key="2">
    <source>
        <dbReference type="Pfam" id="PF00534"/>
    </source>
</evidence>
<sequence>MRIGIDMRPLQEEYLTGIGRYELSVLKTISSLDLSAHGIERIVLLTFGASPLNAEARSLIAQPLFKHTHLKGSNKLRNLHIAFGGTIKGDAKGIDVWWLPHLGFFRSRTVPYVVTIHDASFFVAPFFYSPRMRLWHAALHARRLLREAASIIAISDSTKRELIRCIPEVESRVFVCTPAMPISVEPIRHTATTNNLPRPYILFLGTIEPRKNVLAVLKAYRYLTRSFRSYDLVIAGAPGWSSRAVHKHIQSEQGVHWRSYVTEEEKMQLLRNASAFIWPSFYEGFGFPPLEALAHGVPVVASHRTSLPEILRERASYGNPHLPLEFARLLQRALTTDVKKQTEKHSPDNPWKRHTEEILLRTRLAYENRH</sequence>
<dbReference type="GO" id="GO:0016757">
    <property type="term" value="F:glycosyltransferase activity"/>
    <property type="evidence" value="ECO:0007669"/>
    <property type="project" value="InterPro"/>
</dbReference>
<accession>A0A1G2BQ51</accession>
<dbReference type="Proteomes" id="UP000178248">
    <property type="component" value="Unassembled WGS sequence"/>
</dbReference>
<evidence type="ECO:0000313" key="4">
    <source>
        <dbReference type="Proteomes" id="UP000178248"/>
    </source>
</evidence>
<dbReference type="SUPFAM" id="SSF53756">
    <property type="entry name" value="UDP-Glycosyltransferase/glycogen phosphorylase"/>
    <property type="match status" value="1"/>
</dbReference>
<gene>
    <name evidence="3" type="ORF">A3B30_04130</name>
</gene>
<name>A0A1G2BQ51_9BACT</name>
<dbReference type="PANTHER" id="PTHR46401">
    <property type="entry name" value="GLYCOSYLTRANSFERASE WBBK-RELATED"/>
    <property type="match status" value="1"/>
</dbReference>
<dbReference type="InterPro" id="IPR001296">
    <property type="entry name" value="Glyco_trans_1"/>
</dbReference>
<evidence type="ECO:0000313" key="3">
    <source>
        <dbReference type="EMBL" id="OGY91264.1"/>
    </source>
</evidence>
<keyword evidence="1" id="KW-0808">Transferase</keyword>
<reference evidence="3 4" key="1">
    <citation type="journal article" date="2016" name="Nat. Commun.">
        <title>Thousands of microbial genomes shed light on interconnected biogeochemical processes in an aquifer system.</title>
        <authorList>
            <person name="Anantharaman K."/>
            <person name="Brown C.T."/>
            <person name="Hug L.A."/>
            <person name="Sharon I."/>
            <person name="Castelle C.J."/>
            <person name="Probst A.J."/>
            <person name="Thomas B.C."/>
            <person name="Singh A."/>
            <person name="Wilkins M.J."/>
            <person name="Karaoz U."/>
            <person name="Brodie E.L."/>
            <person name="Williams K.H."/>
            <person name="Hubbard S.S."/>
            <person name="Banfield J.F."/>
        </authorList>
    </citation>
    <scope>NUCLEOTIDE SEQUENCE [LARGE SCALE GENOMIC DNA]</scope>
</reference>
<dbReference type="Pfam" id="PF00534">
    <property type="entry name" value="Glycos_transf_1"/>
    <property type="match status" value="1"/>
</dbReference>
<dbReference type="EMBL" id="MHKM01000024">
    <property type="protein sequence ID" value="OGY91264.1"/>
    <property type="molecule type" value="Genomic_DNA"/>
</dbReference>
<comment type="caution">
    <text evidence="3">The sequence shown here is derived from an EMBL/GenBank/DDBJ whole genome shotgun (WGS) entry which is preliminary data.</text>
</comment>
<dbReference type="AlphaFoldDB" id="A0A1G2BQ51"/>
<dbReference type="STRING" id="1798551.A3B30_04130"/>
<feature type="domain" description="Glycosyl transferase family 1" evidence="2">
    <location>
        <begin position="194"/>
        <end position="335"/>
    </location>
</feature>
<dbReference type="Gene3D" id="3.40.50.2000">
    <property type="entry name" value="Glycogen Phosphorylase B"/>
    <property type="match status" value="2"/>
</dbReference>
<evidence type="ECO:0000256" key="1">
    <source>
        <dbReference type="ARBA" id="ARBA00022679"/>
    </source>
</evidence>
<proteinExistence type="predicted"/>
<organism evidence="3 4">
    <name type="scientific">Candidatus Komeilibacteria bacterium RIFCSPLOWO2_01_FULL_52_15</name>
    <dbReference type="NCBI Taxonomy" id="1798551"/>
    <lineage>
        <taxon>Bacteria</taxon>
        <taxon>Candidatus Komeiliibacteriota</taxon>
    </lineage>
</organism>
<protein>
    <recommendedName>
        <fullName evidence="2">Glycosyl transferase family 1 domain-containing protein</fullName>
    </recommendedName>
</protein>